<sequence>MYNCAKLSKKNCSIFTDMLKRSREFNKLNKDYYNCYKNYSALERILMKSSTLLLKDETGYIGYLWYEKLDKKDYTIHSMWIKENINLSTINNYLKIFKKEYNLFYECKSNSYNSKVLSKLGFIKTEGSIELLIKVDSDFKLDLIEDLEFEIFQEGRQEPLRCLIQNEIFKNKNRIPLVIEDIIFDENQDYYIKSGGVFLKYRDEYIGYGQLILDDDAIIIVNFGVIPKFRGRGYSKLLIKKLLSMAQQKGYSNIKIKVANNNVKALNLYKSIGFNFNEEISLWQFKYNNTNNKKRA</sequence>
<protein>
    <submittedName>
        <fullName evidence="2">GNAT family N-acetyltransferase</fullName>
    </submittedName>
</protein>
<dbReference type="PROSITE" id="PS51186">
    <property type="entry name" value="GNAT"/>
    <property type="match status" value="1"/>
</dbReference>
<dbReference type="EMBL" id="JAHLQL010000001">
    <property type="protein sequence ID" value="MBU5590683.1"/>
    <property type="molecule type" value="Genomic_DNA"/>
</dbReference>
<proteinExistence type="predicted"/>
<dbReference type="PANTHER" id="PTHR43259:SF1">
    <property type="entry name" value="N-ACETYLTRANSFERASE DOMAIN-CONTAINING PROTEIN"/>
    <property type="match status" value="1"/>
</dbReference>
<evidence type="ECO:0000259" key="1">
    <source>
        <dbReference type="PROSITE" id="PS51186"/>
    </source>
</evidence>
<dbReference type="InterPro" id="IPR000182">
    <property type="entry name" value="GNAT_dom"/>
</dbReference>
<dbReference type="Proteomes" id="UP000736583">
    <property type="component" value="Unassembled WGS sequence"/>
</dbReference>
<dbReference type="PANTHER" id="PTHR43259">
    <property type="entry name" value="SPT10P"/>
    <property type="match status" value="1"/>
</dbReference>
<dbReference type="InterPro" id="IPR052829">
    <property type="entry name" value="N-acetyltransferase_domain"/>
</dbReference>
<comment type="caution">
    <text evidence="2">The sequence shown here is derived from an EMBL/GenBank/DDBJ whole genome shotgun (WGS) entry which is preliminary data.</text>
</comment>
<dbReference type="SUPFAM" id="SSF55729">
    <property type="entry name" value="Acyl-CoA N-acyltransferases (Nat)"/>
    <property type="match status" value="1"/>
</dbReference>
<evidence type="ECO:0000313" key="3">
    <source>
        <dbReference type="Proteomes" id="UP000736583"/>
    </source>
</evidence>
<accession>A0ABS6EWT1</accession>
<dbReference type="Pfam" id="PF00583">
    <property type="entry name" value="Acetyltransf_1"/>
    <property type="match status" value="1"/>
</dbReference>
<dbReference type="Gene3D" id="3.40.630.30">
    <property type="match status" value="1"/>
</dbReference>
<dbReference type="RefSeq" id="WP_032121616.1">
    <property type="nucleotide sequence ID" value="NZ_JAHLQL010000001.1"/>
</dbReference>
<evidence type="ECO:0000313" key="2">
    <source>
        <dbReference type="EMBL" id="MBU5590683.1"/>
    </source>
</evidence>
<gene>
    <name evidence="2" type="ORF">KQI89_02820</name>
</gene>
<keyword evidence="3" id="KW-1185">Reference proteome</keyword>
<dbReference type="InterPro" id="IPR016181">
    <property type="entry name" value="Acyl_CoA_acyltransferase"/>
</dbReference>
<organism evidence="2 3">
    <name type="scientific">Clostridium simiarum</name>
    <dbReference type="NCBI Taxonomy" id="2841506"/>
    <lineage>
        <taxon>Bacteria</taxon>
        <taxon>Bacillati</taxon>
        <taxon>Bacillota</taxon>
        <taxon>Clostridia</taxon>
        <taxon>Eubacteriales</taxon>
        <taxon>Clostridiaceae</taxon>
        <taxon>Clostridium</taxon>
    </lineage>
</organism>
<feature type="domain" description="N-acetyltransferase" evidence="1">
    <location>
        <begin position="131"/>
        <end position="296"/>
    </location>
</feature>
<name>A0ABS6EWT1_9CLOT</name>
<dbReference type="CDD" id="cd04301">
    <property type="entry name" value="NAT_SF"/>
    <property type="match status" value="1"/>
</dbReference>
<reference evidence="2 3" key="1">
    <citation type="submission" date="2021-06" db="EMBL/GenBank/DDBJ databases">
        <authorList>
            <person name="Sun Q."/>
            <person name="Li D."/>
        </authorList>
    </citation>
    <scope>NUCLEOTIDE SEQUENCE [LARGE SCALE GENOMIC DNA]</scope>
    <source>
        <strain evidence="2 3">MSJ-4</strain>
    </source>
</reference>